<dbReference type="Gene3D" id="3.40.50.300">
    <property type="entry name" value="P-loop containing nucleotide triphosphate hydrolases"/>
    <property type="match status" value="1"/>
</dbReference>
<organism evidence="1 2">
    <name type="scientific">Staphylococcus condimenti</name>
    <dbReference type="NCBI Taxonomy" id="70255"/>
    <lineage>
        <taxon>Bacteria</taxon>
        <taxon>Bacillati</taxon>
        <taxon>Bacillota</taxon>
        <taxon>Bacilli</taxon>
        <taxon>Bacillales</taxon>
        <taxon>Staphylococcaceae</taxon>
        <taxon>Staphylococcus</taxon>
    </lineage>
</organism>
<sequence>PFNDTDKFLKGQYYLTAEQEEIKKEIMNHQGTIAIIEGRPGTGKSLLLYDIARTLKRDFNILMIHCALLNEGHEEMIEKNWNIKSAHKNWVYDEVYYEGKDYIFIDESHRFYPGQLDHVLSIAIKKDIKVITTIDPLQYLKDNENDFENLERLKSYT</sequence>
<dbReference type="Pfam" id="PF13604">
    <property type="entry name" value="AAA_30"/>
    <property type="match status" value="1"/>
</dbReference>
<gene>
    <name evidence="1" type="ORF">EIG99_13780</name>
</gene>
<reference evidence="1 2" key="1">
    <citation type="submission" date="2018-11" db="EMBL/GenBank/DDBJ databases">
        <title>Genomic profiling of Staphylococcus species from a Poultry farm system in KwaZulu-Natal, South Africa.</title>
        <authorList>
            <person name="Amoako D.G."/>
            <person name="Somboro A.M."/>
            <person name="Abia A.L.K."/>
            <person name="Bester L.A."/>
            <person name="Essack S.Y."/>
        </authorList>
    </citation>
    <scope>NUCLEOTIDE SEQUENCE [LARGE SCALE GENOMIC DNA]</scope>
    <source>
        <strain evidence="1 2">SA11</strain>
    </source>
</reference>
<feature type="non-terminal residue" evidence="1">
    <location>
        <position position="157"/>
    </location>
</feature>
<dbReference type="RefSeq" id="WP_130135887.1">
    <property type="nucleotide sequence ID" value="NZ_RQTE01000502.1"/>
</dbReference>
<dbReference type="EMBL" id="RQTE01000502">
    <property type="protein sequence ID" value="RZH99435.1"/>
    <property type="molecule type" value="Genomic_DNA"/>
</dbReference>
<evidence type="ECO:0000313" key="1">
    <source>
        <dbReference type="EMBL" id="RZH99435.1"/>
    </source>
</evidence>
<dbReference type="SUPFAM" id="SSF52540">
    <property type="entry name" value="P-loop containing nucleoside triphosphate hydrolases"/>
    <property type="match status" value="1"/>
</dbReference>
<name>A0A4Q7CIN4_9STAP</name>
<evidence type="ECO:0000313" key="2">
    <source>
        <dbReference type="Proteomes" id="UP000293854"/>
    </source>
</evidence>
<accession>A0A4Q7CIN4</accession>
<proteinExistence type="predicted"/>
<protein>
    <submittedName>
        <fullName evidence="1">AAA family ATPase</fullName>
    </submittedName>
</protein>
<dbReference type="AlphaFoldDB" id="A0A4Q7CIN4"/>
<dbReference type="InterPro" id="IPR027417">
    <property type="entry name" value="P-loop_NTPase"/>
</dbReference>
<feature type="non-terminal residue" evidence="1">
    <location>
        <position position="1"/>
    </location>
</feature>
<dbReference type="Proteomes" id="UP000293854">
    <property type="component" value="Unassembled WGS sequence"/>
</dbReference>
<comment type="caution">
    <text evidence="1">The sequence shown here is derived from an EMBL/GenBank/DDBJ whole genome shotgun (WGS) entry which is preliminary data.</text>
</comment>